<protein>
    <submittedName>
        <fullName evidence="3">HDOD domain-containing protein</fullName>
    </submittedName>
</protein>
<dbReference type="Gene3D" id="1.10.3210.10">
    <property type="entry name" value="Hypothetical protein af1432"/>
    <property type="match status" value="1"/>
</dbReference>
<dbReference type="Pfam" id="PF00563">
    <property type="entry name" value="EAL"/>
    <property type="match status" value="1"/>
</dbReference>
<reference evidence="3 4" key="1">
    <citation type="submission" date="2024-02" db="EMBL/GenBank/DDBJ databases">
        <title>Bacteria isolated from the canopy kelp, Nereocystis luetkeana.</title>
        <authorList>
            <person name="Pfister C.A."/>
            <person name="Younker I.T."/>
            <person name="Light S.H."/>
        </authorList>
    </citation>
    <scope>NUCLEOTIDE SEQUENCE [LARGE SCALE GENOMIC DNA]</scope>
    <source>
        <strain evidence="3 4">TI.2.07</strain>
    </source>
</reference>
<evidence type="ECO:0000259" key="1">
    <source>
        <dbReference type="PROSITE" id="PS50883"/>
    </source>
</evidence>
<dbReference type="Proteomes" id="UP001366060">
    <property type="component" value="Unassembled WGS sequence"/>
</dbReference>
<dbReference type="InterPro" id="IPR052340">
    <property type="entry name" value="RNase_Y/CdgJ"/>
</dbReference>
<organism evidence="3 4">
    <name type="scientific">Psychromonas arctica</name>
    <dbReference type="NCBI Taxonomy" id="168275"/>
    <lineage>
        <taxon>Bacteria</taxon>
        <taxon>Pseudomonadati</taxon>
        <taxon>Pseudomonadota</taxon>
        <taxon>Gammaproteobacteria</taxon>
        <taxon>Alteromonadales</taxon>
        <taxon>Psychromonadaceae</taxon>
        <taxon>Psychromonas</taxon>
    </lineage>
</organism>
<proteinExistence type="predicted"/>
<evidence type="ECO:0000259" key="2">
    <source>
        <dbReference type="PROSITE" id="PS51833"/>
    </source>
</evidence>
<sequence>MSSYVARQPIVDRNKKTIAFELLYRDGKENSFPNVSSDFATKSILVNQILVHQKRILDGKKGFVNFGYESLLDRLPFDFPNQNYVIEILEDCPPTDELYNIVIELKNKGYTIALDDFVPTKEWERFYKHIHIIKFDITTYSLPQAAAYIKALSTYDIQFLAEKVETYEEFHTAKEYGFELFQGYFFSKPEMIYNKILDSSLNSKIQLSVAVSSQDLDLQLIEKIIASNPGLSFKLLNFVNQYSMVRSPIKSLQQALVYLGEDRVRKFITYAVIKTLNADKPSILSNMSLQRAKFFEMILSSMGLHHKKEIGYLCGMLSVIDALLDSDMSIIVKPLNINQEIKDALLGEEGRLQDLIKLAEAVENSNWTKVDELSKTLNITEAEIINSSVESTLWADEIST</sequence>
<dbReference type="InterPro" id="IPR013976">
    <property type="entry name" value="HDOD"/>
</dbReference>
<dbReference type="Gene3D" id="3.20.20.450">
    <property type="entry name" value="EAL domain"/>
    <property type="match status" value="1"/>
</dbReference>
<comment type="caution">
    <text evidence="3">The sequence shown here is derived from an EMBL/GenBank/DDBJ whole genome shotgun (WGS) entry which is preliminary data.</text>
</comment>
<dbReference type="InterPro" id="IPR001633">
    <property type="entry name" value="EAL_dom"/>
</dbReference>
<dbReference type="PROSITE" id="PS51833">
    <property type="entry name" value="HDOD"/>
    <property type="match status" value="1"/>
</dbReference>
<keyword evidence="4" id="KW-1185">Reference proteome</keyword>
<gene>
    <name evidence="3" type="ORF">V6255_14590</name>
</gene>
<dbReference type="PIRSF" id="PIRSF003180">
    <property type="entry name" value="DiGMPpdiest_YuxH"/>
    <property type="match status" value="1"/>
</dbReference>
<dbReference type="Pfam" id="PF08668">
    <property type="entry name" value="HDOD"/>
    <property type="match status" value="1"/>
</dbReference>
<dbReference type="PANTHER" id="PTHR33525">
    <property type="match status" value="1"/>
</dbReference>
<dbReference type="InterPro" id="IPR035919">
    <property type="entry name" value="EAL_sf"/>
</dbReference>
<dbReference type="InterPro" id="IPR014408">
    <property type="entry name" value="dGMP_Pdiesterase_EAL/HD-GYP"/>
</dbReference>
<dbReference type="PANTHER" id="PTHR33525:SF4">
    <property type="entry name" value="CYCLIC DI-GMP PHOSPHODIESTERASE CDGJ"/>
    <property type="match status" value="1"/>
</dbReference>
<feature type="domain" description="HDOD" evidence="2">
    <location>
        <begin position="197"/>
        <end position="383"/>
    </location>
</feature>
<dbReference type="SUPFAM" id="SSF109604">
    <property type="entry name" value="HD-domain/PDEase-like"/>
    <property type="match status" value="1"/>
</dbReference>
<dbReference type="PROSITE" id="PS50883">
    <property type="entry name" value="EAL"/>
    <property type="match status" value="1"/>
</dbReference>
<feature type="domain" description="EAL" evidence="1">
    <location>
        <begin position="1"/>
        <end position="203"/>
    </location>
</feature>
<evidence type="ECO:0000313" key="4">
    <source>
        <dbReference type="Proteomes" id="UP001366060"/>
    </source>
</evidence>
<dbReference type="RefSeq" id="WP_341628824.1">
    <property type="nucleotide sequence ID" value="NZ_JBAKBA010000040.1"/>
</dbReference>
<dbReference type="SUPFAM" id="SSF141868">
    <property type="entry name" value="EAL domain-like"/>
    <property type="match status" value="1"/>
</dbReference>
<dbReference type="EMBL" id="JBAKBA010000040">
    <property type="protein sequence ID" value="MEL0660364.1"/>
    <property type="molecule type" value="Genomic_DNA"/>
</dbReference>
<evidence type="ECO:0000313" key="3">
    <source>
        <dbReference type="EMBL" id="MEL0660364.1"/>
    </source>
</evidence>
<accession>A0ABU9HEN6</accession>
<name>A0ABU9HEN6_9GAMM</name>